<feature type="transmembrane region" description="Helical" evidence="7">
    <location>
        <begin position="212"/>
        <end position="235"/>
    </location>
</feature>
<keyword evidence="3" id="KW-1003">Cell membrane</keyword>
<feature type="transmembrane region" description="Helical" evidence="7">
    <location>
        <begin position="129"/>
        <end position="150"/>
    </location>
</feature>
<evidence type="ECO:0000256" key="4">
    <source>
        <dbReference type="ARBA" id="ARBA00022692"/>
    </source>
</evidence>
<feature type="transmembrane region" description="Helical" evidence="7">
    <location>
        <begin position="544"/>
        <end position="562"/>
    </location>
</feature>
<evidence type="ECO:0000259" key="8">
    <source>
        <dbReference type="Pfam" id="PF02554"/>
    </source>
</evidence>
<dbReference type="RefSeq" id="WP_324668136.1">
    <property type="nucleotide sequence ID" value="NZ_CP141614.1"/>
</dbReference>
<feature type="transmembrane region" description="Helical" evidence="7">
    <location>
        <begin position="186"/>
        <end position="206"/>
    </location>
</feature>
<feature type="transmembrane region" description="Helical" evidence="7">
    <location>
        <begin position="244"/>
        <end position="272"/>
    </location>
</feature>
<evidence type="ECO:0000256" key="2">
    <source>
        <dbReference type="ARBA" id="ARBA00007755"/>
    </source>
</evidence>
<dbReference type="PANTHER" id="PTHR30252">
    <property type="entry name" value="INNER MEMBRANE PEPTIDE TRANSPORTER"/>
    <property type="match status" value="1"/>
</dbReference>
<feature type="transmembrane region" description="Helical" evidence="7">
    <location>
        <begin position="162"/>
        <end position="179"/>
    </location>
</feature>
<evidence type="ECO:0000256" key="1">
    <source>
        <dbReference type="ARBA" id="ARBA00004651"/>
    </source>
</evidence>
<evidence type="ECO:0000256" key="3">
    <source>
        <dbReference type="ARBA" id="ARBA00022475"/>
    </source>
</evidence>
<dbReference type="EMBL" id="CP141614">
    <property type="protein sequence ID" value="WRP13876.1"/>
    <property type="molecule type" value="Genomic_DNA"/>
</dbReference>
<reference evidence="10" key="1">
    <citation type="submission" date="2023-12" db="EMBL/GenBank/DDBJ databases">
        <title>Novel isolates from deep terrestrial aquifers shed light on the physiology and ecology of the class Limnochordia.</title>
        <authorList>
            <person name="Karnachuk O.V."/>
            <person name="Lukina A.P."/>
            <person name="Avakyan M.R."/>
            <person name="Kadnikov V."/>
            <person name="Begmatov S."/>
            <person name="Beletsky A.V."/>
            <person name="Mardanov A.V."/>
            <person name="Ravin N.V."/>
        </authorList>
    </citation>
    <scope>NUCLEOTIDE SEQUENCE [LARGE SCALE GENOMIC DNA]</scope>
    <source>
        <strain evidence="10">LN</strain>
    </source>
</reference>
<keyword evidence="6 7" id="KW-0472">Membrane</keyword>
<feature type="transmembrane region" description="Helical" evidence="7">
    <location>
        <begin position="284"/>
        <end position="306"/>
    </location>
</feature>
<feature type="domain" description="CstA N-terminal" evidence="8">
    <location>
        <begin position="2"/>
        <end position="528"/>
    </location>
</feature>
<keyword evidence="5 7" id="KW-1133">Transmembrane helix</keyword>
<evidence type="ECO:0000313" key="10">
    <source>
        <dbReference type="Proteomes" id="UP001333102"/>
    </source>
</evidence>
<dbReference type="Proteomes" id="UP001333102">
    <property type="component" value="Chromosome"/>
</dbReference>
<feature type="transmembrane region" description="Helical" evidence="7">
    <location>
        <begin position="517"/>
        <end position="538"/>
    </location>
</feature>
<name>A0ABZ1BN68_9FIRM</name>
<comment type="similarity">
    <text evidence="2">Belongs to the peptide transporter carbon starvation (CstA) (TC 2.A.114) family.</text>
</comment>
<organism evidence="9 10">
    <name type="scientific">Geochorda subterranea</name>
    <dbReference type="NCBI Taxonomy" id="3109564"/>
    <lineage>
        <taxon>Bacteria</taxon>
        <taxon>Bacillati</taxon>
        <taxon>Bacillota</taxon>
        <taxon>Limnochordia</taxon>
        <taxon>Limnochordales</taxon>
        <taxon>Geochordaceae</taxon>
        <taxon>Geochorda</taxon>
    </lineage>
</organism>
<proteinExistence type="inferred from homology"/>
<feature type="transmembrane region" description="Helical" evidence="7">
    <location>
        <begin position="480"/>
        <end position="505"/>
    </location>
</feature>
<sequence length="584" mass="62352">MTTWLILAAAAIYLVSYLTYGRGLARNVVRADDARKTPAHALYDGVDYVPGHPLAIYGHHFASIAGAGPITGPAIAIVWGWLPALLWVWFGNIFIGAVHDYLSVMASVRSEGKSVQWIAGKVMKPRTSRIMMIFVYLTLVLVVAAFMSVASTNFVGNPGVPTSTFLFIAGAVIFGLLYYRLKLNFALATIIGLGLVILAMWLGYVWPWHASFHTWVTISAVYAIVASSLPVWLLLQPRDYLNSYILFVGLGLGVVALLVSFKGVAIPAYTVWSAPAVGNVPSPFWPAIPLVIACGSLSGFHALVASGTTSKQLDKESHGLPVGYGGMLTEGLLSTLVVVSMGAFAFPVLQQVADRVAGLGVSLTQLAGDRVYFAFNVLKAAGPIGGALGLFTRSYGELLGSVFGVGASIGALFAGLWVTAFVMTTLDTATRLGRFTWQELMEPLRQSNPGLYRVLADRWVAGAIVAALAAWLAWDGAYTTLWPAFAGANQMVAAVAMLTMAMWVVRVQRASGGYRSAVVVPGLFLWVTVFAGVVWYLWAVPASMVIKVIFAVMAVLSLLLLVDFTASYREARIEAAPGVAAGGR</sequence>
<feature type="transmembrane region" description="Helical" evidence="7">
    <location>
        <begin position="455"/>
        <end position="474"/>
    </location>
</feature>
<evidence type="ECO:0000256" key="7">
    <source>
        <dbReference type="SAM" id="Phobius"/>
    </source>
</evidence>
<accession>A0ABZ1BN68</accession>
<feature type="transmembrane region" description="Helical" evidence="7">
    <location>
        <begin position="327"/>
        <end position="349"/>
    </location>
</feature>
<feature type="transmembrane region" description="Helical" evidence="7">
    <location>
        <begin position="398"/>
        <end position="424"/>
    </location>
</feature>
<keyword evidence="4 7" id="KW-0812">Transmembrane</keyword>
<comment type="subcellular location">
    <subcellularLocation>
        <location evidence="1">Cell membrane</location>
        <topology evidence="1">Multi-pass membrane protein</topology>
    </subcellularLocation>
</comment>
<dbReference type="PANTHER" id="PTHR30252:SF0">
    <property type="entry name" value="PEPTIDE TRANSPORTER CSTA"/>
    <property type="match status" value="1"/>
</dbReference>
<feature type="transmembrane region" description="Helical" evidence="7">
    <location>
        <begin position="86"/>
        <end position="108"/>
    </location>
</feature>
<dbReference type="InterPro" id="IPR003706">
    <property type="entry name" value="CstA_N"/>
</dbReference>
<protein>
    <submittedName>
        <fullName evidence="9">Carbon starvation protein A</fullName>
    </submittedName>
</protein>
<keyword evidence="10" id="KW-1185">Reference proteome</keyword>
<evidence type="ECO:0000313" key="9">
    <source>
        <dbReference type="EMBL" id="WRP13876.1"/>
    </source>
</evidence>
<dbReference type="InterPro" id="IPR051605">
    <property type="entry name" value="CstA"/>
</dbReference>
<evidence type="ECO:0000256" key="6">
    <source>
        <dbReference type="ARBA" id="ARBA00023136"/>
    </source>
</evidence>
<dbReference type="Pfam" id="PF02554">
    <property type="entry name" value="CstA"/>
    <property type="match status" value="1"/>
</dbReference>
<gene>
    <name evidence="9" type="ORF">VLY81_10590</name>
</gene>
<evidence type="ECO:0000256" key="5">
    <source>
        <dbReference type="ARBA" id="ARBA00022989"/>
    </source>
</evidence>